<dbReference type="AlphaFoldDB" id="A0AAD7FQ43"/>
<evidence type="ECO:0000313" key="2">
    <source>
        <dbReference type="EMBL" id="KAJ7632813.1"/>
    </source>
</evidence>
<reference evidence="2" key="1">
    <citation type="submission" date="2023-03" db="EMBL/GenBank/DDBJ databases">
        <title>Massive genome expansion in bonnet fungi (Mycena s.s.) driven by repeated elements and novel gene families across ecological guilds.</title>
        <authorList>
            <consortium name="Lawrence Berkeley National Laboratory"/>
            <person name="Harder C.B."/>
            <person name="Miyauchi S."/>
            <person name="Viragh M."/>
            <person name="Kuo A."/>
            <person name="Thoen E."/>
            <person name="Andreopoulos B."/>
            <person name="Lu D."/>
            <person name="Skrede I."/>
            <person name="Drula E."/>
            <person name="Henrissat B."/>
            <person name="Morin E."/>
            <person name="Kohler A."/>
            <person name="Barry K."/>
            <person name="LaButti K."/>
            <person name="Morin E."/>
            <person name="Salamov A."/>
            <person name="Lipzen A."/>
            <person name="Mereny Z."/>
            <person name="Hegedus B."/>
            <person name="Baldrian P."/>
            <person name="Stursova M."/>
            <person name="Weitz H."/>
            <person name="Taylor A."/>
            <person name="Grigoriev I.V."/>
            <person name="Nagy L.G."/>
            <person name="Martin F."/>
            <person name="Kauserud H."/>
        </authorList>
    </citation>
    <scope>NUCLEOTIDE SEQUENCE</scope>
    <source>
        <strain evidence="2">9284</strain>
    </source>
</reference>
<dbReference type="GO" id="GO:0016255">
    <property type="term" value="P:attachment of GPI anchor to protein"/>
    <property type="evidence" value="ECO:0007669"/>
    <property type="project" value="TreeGrafter"/>
</dbReference>
<keyword evidence="3" id="KW-1185">Reference proteome</keyword>
<feature type="transmembrane region" description="Helical" evidence="1">
    <location>
        <begin position="532"/>
        <end position="557"/>
    </location>
</feature>
<evidence type="ECO:0000256" key="1">
    <source>
        <dbReference type="SAM" id="Phobius"/>
    </source>
</evidence>
<keyword evidence="1" id="KW-0472">Membrane</keyword>
<keyword evidence="1" id="KW-0812">Transmembrane</keyword>
<feature type="transmembrane region" description="Helical" evidence="1">
    <location>
        <begin position="493"/>
        <end position="512"/>
    </location>
</feature>
<evidence type="ECO:0000313" key="3">
    <source>
        <dbReference type="Proteomes" id="UP001221142"/>
    </source>
</evidence>
<name>A0AAD7FQ43_9AGAR</name>
<dbReference type="PANTHER" id="PTHR13304:SF0">
    <property type="entry name" value="GLYCOSYLPHOSPHATIDYLINOSITOL ANCHOR ATTACHMENT 1 PROTEIN"/>
    <property type="match status" value="1"/>
</dbReference>
<feature type="transmembrane region" description="Helical" evidence="1">
    <location>
        <begin position="416"/>
        <end position="440"/>
    </location>
</feature>
<protein>
    <submittedName>
        <fullName evidence="2">Gaa1-like protein</fullName>
    </submittedName>
</protein>
<feature type="transmembrane region" description="Helical" evidence="1">
    <location>
        <begin position="41"/>
        <end position="65"/>
    </location>
</feature>
<feature type="transmembrane region" description="Helical" evidence="1">
    <location>
        <begin position="461"/>
        <end position="487"/>
    </location>
</feature>
<keyword evidence="1" id="KW-1133">Transmembrane helix</keyword>
<feature type="transmembrane region" description="Helical" evidence="1">
    <location>
        <begin position="606"/>
        <end position="625"/>
    </location>
</feature>
<sequence>MDRIRTRLRAILRPEGDPKILRAILRPAGDRNIARLKRKQALLGALTQRIQLIIFALFLVGYLWMVAIPSPGLGRGIYIDENALQPGQVNTYWNWGDVGHADRYLEQLERLRDSNATSTQRAHFLMNEFSKLGIASSTQDYAFTSSIGTVGGTNAYAVLSSPRTSGTEAMVISASWVSRADGSLNLRGVSTVLTLARFLKGYSLWAKDLVFVISDNHLDGMQAWLNAYHGSTQSNLQAEELELTSGVIWTALNIDYPAHSFSHLGIFHEGINGRLPNQDLLNSFHWISKWTGGVPVLVYDHLDSQDGVPSWIPSAYRNEIHTYLQRSKTFSRHVGYQVRGTGSGVHGLFHQSAMHSGSTAFTIFAVPANGPHGFHAIGRVIESTLRTTNNLLERLHASFFFYILAAPDHFLKIGSFLPSAVLISVAMMFSGLKVWSDAAWISEPHSEKKEGITWVQRSRPVIPVLCIMLSHHVLGGLLFTALTSSWFSHSQTIASVLIFVVLSALPLSALLVHSRDTKTTAPISQLLKSLNLCFASTVISITTVVNFSLAMSLAILLGLPLSLSSPSQSLLPRLVKFAPYIALGLGWLLAHDELRNALWHWEILRVWFAPFVCIVYTPLVLQAGLVCLLPM</sequence>
<dbReference type="GO" id="GO:0042765">
    <property type="term" value="C:GPI-anchor transamidase complex"/>
    <property type="evidence" value="ECO:0007669"/>
    <property type="project" value="InterPro"/>
</dbReference>
<comment type="caution">
    <text evidence="2">The sequence shown here is derived from an EMBL/GenBank/DDBJ whole genome shotgun (WGS) entry which is preliminary data.</text>
</comment>
<accession>A0AAD7FQ43</accession>
<dbReference type="Proteomes" id="UP001221142">
    <property type="component" value="Unassembled WGS sequence"/>
</dbReference>
<dbReference type="Pfam" id="PF04114">
    <property type="entry name" value="Gaa1"/>
    <property type="match status" value="1"/>
</dbReference>
<dbReference type="PANTHER" id="PTHR13304">
    <property type="entry name" value="GLYCOSYLPHOSPHATIDYLINOSITOL ANCHOR ATTACHMENT 1 PROTEIN"/>
    <property type="match status" value="1"/>
</dbReference>
<feature type="transmembrane region" description="Helical" evidence="1">
    <location>
        <begin position="577"/>
        <end position="594"/>
    </location>
</feature>
<dbReference type="InterPro" id="IPR007246">
    <property type="entry name" value="Gaa1"/>
</dbReference>
<proteinExistence type="predicted"/>
<organism evidence="2 3">
    <name type="scientific">Roridomyces roridus</name>
    <dbReference type="NCBI Taxonomy" id="1738132"/>
    <lineage>
        <taxon>Eukaryota</taxon>
        <taxon>Fungi</taxon>
        <taxon>Dikarya</taxon>
        <taxon>Basidiomycota</taxon>
        <taxon>Agaricomycotina</taxon>
        <taxon>Agaricomycetes</taxon>
        <taxon>Agaricomycetidae</taxon>
        <taxon>Agaricales</taxon>
        <taxon>Marasmiineae</taxon>
        <taxon>Mycenaceae</taxon>
        <taxon>Roridomyces</taxon>
    </lineage>
</organism>
<dbReference type="EMBL" id="JARKIF010000008">
    <property type="protein sequence ID" value="KAJ7632813.1"/>
    <property type="molecule type" value="Genomic_DNA"/>
</dbReference>
<gene>
    <name evidence="2" type="ORF">FB45DRAFT_745370</name>
</gene>